<reference evidence="7 8" key="1">
    <citation type="journal article" date="2024" name="IMA Fungus">
        <title>IMA Genome - F19 : A genome assembly and annotation guide to empower mycologists, including annotated draft genome sequences of Ceratocystis pirilliformis, Diaporthe australafricana, Fusarium ophioides, Paecilomyces lecythidis, and Sporothrix stenoceras.</title>
        <authorList>
            <person name="Aylward J."/>
            <person name="Wilson A.M."/>
            <person name="Visagie C.M."/>
            <person name="Spraker J."/>
            <person name="Barnes I."/>
            <person name="Buitendag C."/>
            <person name="Ceriani C."/>
            <person name="Del Mar Angel L."/>
            <person name="du Plessis D."/>
            <person name="Fuchs T."/>
            <person name="Gasser K."/>
            <person name="Kramer D."/>
            <person name="Li W."/>
            <person name="Munsamy K."/>
            <person name="Piso A."/>
            <person name="Price J.L."/>
            <person name="Sonnekus B."/>
            <person name="Thomas C."/>
            <person name="van der Nest A."/>
            <person name="van Dijk A."/>
            <person name="van Heerden A."/>
            <person name="van Vuuren N."/>
            <person name="Yilmaz N."/>
            <person name="Duong T.A."/>
            <person name="van der Merwe N.A."/>
            <person name="Wingfield M.J."/>
            <person name="Wingfield B.D."/>
        </authorList>
    </citation>
    <scope>NUCLEOTIDE SEQUENCE [LARGE SCALE GENOMIC DNA]</scope>
    <source>
        <strain evidence="7 8">CMW 5346</strain>
    </source>
</reference>
<dbReference type="InterPro" id="IPR015943">
    <property type="entry name" value="WD40/YVTN_repeat-like_dom_sf"/>
</dbReference>
<evidence type="ECO:0000313" key="7">
    <source>
        <dbReference type="EMBL" id="KAL1901387.1"/>
    </source>
</evidence>
<dbReference type="SUPFAM" id="SSF50978">
    <property type="entry name" value="WD40 repeat-like"/>
    <property type="match status" value="1"/>
</dbReference>
<evidence type="ECO:0000256" key="6">
    <source>
        <dbReference type="SAM" id="MobiDB-lite"/>
    </source>
</evidence>
<feature type="region of interest" description="Disordered" evidence="6">
    <location>
        <begin position="231"/>
        <end position="265"/>
    </location>
</feature>
<evidence type="ECO:0000256" key="3">
    <source>
        <dbReference type="ARBA" id="ARBA00022737"/>
    </source>
</evidence>
<dbReference type="SMART" id="SM00320">
    <property type="entry name" value="WD40"/>
    <property type="match status" value="5"/>
</dbReference>
<keyword evidence="4" id="KW-0539">Nucleus</keyword>
<keyword evidence="3" id="KW-0677">Repeat</keyword>
<accession>A0ABR3ZMA3</accession>
<proteinExistence type="predicted"/>
<organism evidence="7 8">
    <name type="scientific">Sporothrix stenoceras</name>
    <dbReference type="NCBI Taxonomy" id="5173"/>
    <lineage>
        <taxon>Eukaryota</taxon>
        <taxon>Fungi</taxon>
        <taxon>Dikarya</taxon>
        <taxon>Ascomycota</taxon>
        <taxon>Pezizomycotina</taxon>
        <taxon>Sordariomycetes</taxon>
        <taxon>Sordariomycetidae</taxon>
        <taxon>Ophiostomatales</taxon>
        <taxon>Ophiostomataceae</taxon>
        <taxon>Sporothrix</taxon>
    </lineage>
</organism>
<sequence>MILDRDRVPLSSPSLAALSSPSVTISRRLHPQTLCAPRLTATDFRDTAAKFQKEWHMQAPHRELDFAPYVRTRALVNVVNKGLNLLALERSYSQQAAPATESPAQPKGIFGPLITQPPPFHKEEPREATVEGKPAPAAASAPVAGAPVSTPATTTTAITPAAGATSTATTTLTAPPVLPPPTDDADSRKRQIDIKQQPQQNGSPAKKQRLSNGYDATTAGADAAHVAQSTPMDIDGNENQHAYPSPMEREPASTPVPRTDGPEQGTQVEKVEELAPETTFLRLAPDLVADTNSLTESQQPGHENPIVLHCEWNPSNPSVLAAAGTDALARIWTISRAGSNNEPVADHVNGITKAYKDLVDEDGAEHSTVTALAWNPNGSTIALATEASSKARVGIWSPDGTLLHQYNVREPPVIKLRWNPNGASILGIAPEGSGTLVTVFSAVASGVSSYLLKDHDLSGDPLDATWTSENSFLVCGGDLLASFSVTDSGIFLGKAFNTKKDERFTMVQYDPISRIVATASERGVIDLWDENGERRTISAHIGLITSLAWQPLQSTTAPDDERLLASGGEDGAITIWNARLPDSKPKCSMTMDLPVMALAFTPDGAFIAGATPDRILIWKVGDHAIPRASWRREPHPGWHSPKLNNDGDDEDTHCLCWDSTGQKLAYGVNNRLAVINFR</sequence>
<evidence type="ECO:0000256" key="4">
    <source>
        <dbReference type="ARBA" id="ARBA00023242"/>
    </source>
</evidence>
<dbReference type="PANTHER" id="PTHR22846">
    <property type="entry name" value="WD40 REPEAT PROTEIN"/>
    <property type="match status" value="1"/>
</dbReference>
<feature type="compositionally biased region" description="Polar residues" evidence="6">
    <location>
        <begin position="231"/>
        <end position="242"/>
    </location>
</feature>
<dbReference type="PANTHER" id="PTHR22846:SF2">
    <property type="entry name" value="F-BOX-LIKE_WD REPEAT-CONTAINING PROTEIN EBI"/>
    <property type="match status" value="1"/>
</dbReference>
<evidence type="ECO:0008006" key="9">
    <source>
        <dbReference type="Google" id="ProtNLM"/>
    </source>
</evidence>
<evidence type="ECO:0000256" key="5">
    <source>
        <dbReference type="PROSITE-ProRule" id="PRU00221"/>
    </source>
</evidence>
<protein>
    <recommendedName>
        <fullName evidence="9">WD repeat protein</fullName>
    </recommendedName>
</protein>
<dbReference type="PROSITE" id="PS50082">
    <property type="entry name" value="WD_REPEATS_2"/>
    <property type="match status" value="1"/>
</dbReference>
<dbReference type="Pfam" id="PF00400">
    <property type="entry name" value="WD40"/>
    <property type="match status" value="2"/>
</dbReference>
<comment type="caution">
    <text evidence="7">The sequence shown here is derived from an EMBL/GenBank/DDBJ whole genome shotgun (WGS) entry which is preliminary data.</text>
</comment>
<keyword evidence="2 5" id="KW-0853">WD repeat</keyword>
<dbReference type="InterPro" id="IPR045183">
    <property type="entry name" value="Ebi-like"/>
</dbReference>
<dbReference type="EMBL" id="JAWCUI010000007">
    <property type="protein sequence ID" value="KAL1901387.1"/>
    <property type="molecule type" value="Genomic_DNA"/>
</dbReference>
<feature type="region of interest" description="Disordered" evidence="6">
    <location>
        <begin position="97"/>
        <end position="189"/>
    </location>
</feature>
<dbReference type="Gene3D" id="1.20.960.30">
    <property type="match status" value="1"/>
</dbReference>
<comment type="subcellular location">
    <subcellularLocation>
        <location evidence="1">Nucleus</location>
    </subcellularLocation>
</comment>
<feature type="compositionally biased region" description="Basic and acidic residues" evidence="6">
    <location>
        <begin position="120"/>
        <end position="130"/>
    </location>
</feature>
<dbReference type="Gene3D" id="2.130.10.10">
    <property type="entry name" value="YVTN repeat-like/Quinoprotein amine dehydrogenase"/>
    <property type="match status" value="1"/>
</dbReference>
<evidence type="ECO:0000313" key="8">
    <source>
        <dbReference type="Proteomes" id="UP001583186"/>
    </source>
</evidence>
<feature type="compositionally biased region" description="Low complexity" evidence="6">
    <location>
        <begin position="134"/>
        <end position="175"/>
    </location>
</feature>
<dbReference type="InterPro" id="IPR001680">
    <property type="entry name" value="WD40_rpt"/>
</dbReference>
<dbReference type="Proteomes" id="UP001583186">
    <property type="component" value="Unassembled WGS sequence"/>
</dbReference>
<evidence type="ECO:0000256" key="1">
    <source>
        <dbReference type="ARBA" id="ARBA00004123"/>
    </source>
</evidence>
<feature type="repeat" description="WD" evidence="5">
    <location>
        <begin position="537"/>
        <end position="577"/>
    </location>
</feature>
<keyword evidence="8" id="KW-1185">Reference proteome</keyword>
<dbReference type="InterPro" id="IPR036322">
    <property type="entry name" value="WD40_repeat_dom_sf"/>
</dbReference>
<gene>
    <name evidence="7" type="ORF">Sste5346_001792</name>
</gene>
<name>A0ABR3ZMA3_9PEZI</name>
<evidence type="ECO:0000256" key="2">
    <source>
        <dbReference type="ARBA" id="ARBA00022574"/>
    </source>
</evidence>